<reference evidence="1 2" key="1">
    <citation type="submission" date="2019-09" db="EMBL/GenBank/DDBJ databases">
        <title>Bacteriophage as agents antimicrobiens.</title>
        <authorList>
            <person name="Lightbourn L."/>
            <person name="Amarillas L."/>
            <person name="Estrada M."/>
            <person name="Leon R."/>
            <person name="Figueroa L."/>
            <person name="Patron O."/>
            <person name="Leon J."/>
        </authorList>
    </citation>
    <scope>NUCLEOTIDE SEQUENCE [LARGE SCALE GENOMIC DNA]</scope>
</reference>
<proteinExistence type="predicted"/>
<dbReference type="Proteomes" id="UP000386225">
    <property type="component" value="Segment"/>
</dbReference>
<accession>A0A5Q2U9M0</accession>
<name>A0A5Q2U9M0_9CAUD</name>
<organism evidence="1 2">
    <name type="scientific">Ralstonia phage Reminis</name>
    <dbReference type="NCBI Taxonomy" id="2662139"/>
    <lineage>
        <taxon>Viruses</taxon>
        <taxon>Duplodnaviria</taxon>
        <taxon>Heunggongvirae</taxon>
        <taxon>Uroviricota</taxon>
        <taxon>Caudoviricetes</taxon>
        <taxon>Autographivirales</taxon>
        <taxon>Autographivirales incertae sedis</taxon>
        <taxon>Reminisvirus</taxon>
        <taxon>Reminisvirus reminis</taxon>
    </lineage>
</organism>
<keyword evidence="2" id="KW-1185">Reference proteome</keyword>
<evidence type="ECO:0000313" key="1">
    <source>
        <dbReference type="EMBL" id="QGH45097.1"/>
    </source>
</evidence>
<protein>
    <submittedName>
        <fullName evidence="1">Uncharacterized protein</fullName>
    </submittedName>
</protein>
<dbReference type="EMBL" id="MN478376">
    <property type="protein sequence ID" value="QGH45097.1"/>
    <property type="molecule type" value="Genomic_DNA"/>
</dbReference>
<sequence>MTYANKEEALEAAAEMALDGKLPTPDEFDAMQSVGVDYKIVYALLSEVFYDGEELEESSDA</sequence>
<evidence type="ECO:0000313" key="2">
    <source>
        <dbReference type="Proteomes" id="UP000386225"/>
    </source>
</evidence>